<organism evidence="2 3">
    <name type="scientific">Alternaria alternata</name>
    <name type="common">Alternaria rot fungus</name>
    <name type="synonym">Torula alternata</name>
    <dbReference type="NCBI Taxonomy" id="5599"/>
    <lineage>
        <taxon>Eukaryota</taxon>
        <taxon>Fungi</taxon>
        <taxon>Dikarya</taxon>
        <taxon>Ascomycota</taxon>
        <taxon>Pezizomycotina</taxon>
        <taxon>Dothideomycetes</taxon>
        <taxon>Pleosporomycetidae</taxon>
        <taxon>Pleosporales</taxon>
        <taxon>Pleosporineae</taxon>
        <taxon>Pleosporaceae</taxon>
        <taxon>Alternaria</taxon>
        <taxon>Alternaria sect. Alternaria</taxon>
        <taxon>Alternaria alternata complex</taxon>
    </lineage>
</organism>
<protein>
    <submittedName>
        <fullName evidence="2">Uncharacterized protein</fullName>
    </submittedName>
</protein>
<feature type="non-terminal residue" evidence="2">
    <location>
        <position position="96"/>
    </location>
</feature>
<name>A0A4V1WLF2_ALTAL</name>
<dbReference type="AlphaFoldDB" id="A0A4V1WLF2"/>
<dbReference type="EMBL" id="PDXD01000729">
    <property type="protein sequence ID" value="RYN40495.1"/>
    <property type="molecule type" value="Genomic_DNA"/>
</dbReference>
<proteinExistence type="predicted"/>
<dbReference type="Proteomes" id="UP000291422">
    <property type="component" value="Unassembled WGS sequence"/>
</dbReference>
<feature type="region of interest" description="Disordered" evidence="1">
    <location>
        <begin position="65"/>
        <end position="96"/>
    </location>
</feature>
<evidence type="ECO:0000256" key="1">
    <source>
        <dbReference type="SAM" id="MobiDB-lite"/>
    </source>
</evidence>
<comment type="caution">
    <text evidence="2">The sequence shown here is derived from an EMBL/GenBank/DDBJ whole genome shotgun (WGS) entry which is preliminary data.</text>
</comment>
<evidence type="ECO:0000313" key="2">
    <source>
        <dbReference type="EMBL" id="RYN40495.1"/>
    </source>
</evidence>
<sequence length="96" mass="11024">MATARRRLHDDAQRMQALMYEVSQLKQQLPIYRPGQEAETTGQLKRGRKRKLLQTNTFHATEIEGCPGLTEEGAEKQPAVESHTARHYDQDFGDQE</sequence>
<reference evidence="3" key="1">
    <citation type="journal article" date="2019" name="bioRxiv">
        <title>Genomics, evolutionary history and diagnostics of the Alternaria alternata species group including apple and Asian pear pathotypes.</title>
        <authorList>
            <person name="Armitage A.D."/>
            <person name="Cockerton H.M."/>
            <person name="Sreenivasaprasad S."/>
            <person name="Woodhall J.W."/>
            <person name="Lane C.R."/>
            <person name="Harrison R.J."/>
            <person name="Clarkson J.P."/>
        </authorList>
    </citation>
    <scope>NUCLEOTIDE SEQUENCE [LARGE SCALE GENOMIC DNA]</scope>
    <source>
        <strain evidence="3">FERA 1177</strain>
    </source>
</reference>
<evidence type="ECO:0000313" key="3">
    <source>
        <dbReference type="Proteomes" id="UP000291422"/>
    </source>
</evidence>
<accession>A0A4V1WLF2</accession>
<gene>
    <name evidence="2" type="ORF">AA0117_g13579</name>
</gene>